<reference evidence="5" key="1">
    <citation type="journal article" date="2017" name="Plant J.">
        <title>The pomegranate (Punica granatum L.) genome and the genomics of punicalagin biosynthesis.</title>
        <authorList>
            <person name="Qin G."/>
            <person name="Xu C."/>
            <person name="Ming R."/>
            <person name="Tang H."/>
            <person name="Guyot R."/>
            <person name="Kramer E.M."/>
            <person name="Hu Y."/>
            <person name="Yi X."/>
            <person name="Qi Y."/>
            <person name="Xu X."/>
            <person name="Gao Z."/>
            <person name="Pan H."/>
            <person name="Jian J."/>
            <person name="Tian Y."/>
            <person name="Yue Z."/>
            <person name="Xu Y."/>
        </authorList>
    </citation>
    <scope>NUCLEOTIDE SEQUENCE [LARGE SCALE GENOMIC DNA]</scope>
    <source>
        <strain evidence="5">cv. Dabenzi</strain>
    </source>
</reference>
<dbReference type="EMBL" id="MTKT01001080">
    <property type="protein sequence ID" value="OWM86828.1"/>
    <property type="molecule type" value="Genomic_DNA"/>
</dbReference>
<evidence type="ECO:0000313" key="3">
    <source>
        <dbReference type="EMBL" id="OWM86828.1"/>
    </source>
</evidence>
<feature type="compositionally biased region" description="Polar residues" evidence="1">
    <location>
        <begin position="82"/>
        <end position="91"/>
    </location>
</feature>
<dbReference type="AlphaFoldDB" id="A0A218XPW0"/>
<reference evidence="3" key="2">
    <citation type="submission" date="2017-06" db="EMBL/GenBank/DDBJ databases">
        <title>The pomegranate genome and the genomics of punicalagin biosynthesis.</title>
        <authorList>
            <person name="Xu C."/>
        </authorList>
    </citation>
    <scope>NUCLEOTIDE SEQUENCE [LARGE SCALE GENOMIC DNA]</scope>
    <source>
        <tissue evidence="3">Fresh leaf</tissue>
    </source>
</reference>
<keyword evidence="6" id="KW-1185">Reference proteome</keyword>
<feature type="domain" description="MATH" evidence="2">
    <location>
        <begin position="1"/>
        <end position="34"/>
    </location>
</feature>
<organism evidence="3 5">
    <name type="scientific">Punica granatum</name>
    <name type="common">Pomegranate</name>
    <dbReference type="NCBI Taxonomy" id="22663"/>
    <lineage>
        <taxon>Eukaryota</taxon>
        <taxon>Viridiplantae</taxon>
        <taxon>Streptophyta</taxon>
        <taxon>Embryophyta</taxon>
        <taxon>Tracheophyta</taxon>
        <taxon>Spermatophyta</taxon>
        <taxon>Magnoliopsida</taxon>
        <taxon>eudicotyledons</taxon>
        <taxon>Gunneridae</taxon>
        <taxon>Pentapetalae</taxon>
        <taxon>rosids</taxon>
        <taxon>malvids</taxon>
        <taxon>Myrtales</taxon>
        <taxon>Lythraceae</taxon>
        <taxon>Punica</taxon>
    </lineage>
</organism>
<sequence>MTSFGFANFKHLTERHDHTKGYVVNETMVVEVEITLHEVFPPVKLVIQISRLDSYFSGLSEYFNATRTPHLGEGSKPDTQHSELASDTPSPSADDIEKAKHTLKECPSDLFKLNMTEAFFCPVHLKPCPSWVISG</sequence>
<name>A0A218XPW0_PUNGR</name>
<evidence type="ECO:0000313" key="6">
    <source>
        <dbReference type="Proteomes" id="UP000233551"/>
    </source>
</evidence>
<comment type="caution">
    <text evidence="3">The sequence shown here is derived from an EMBL/GenBank/DDBJ whole genome shotgun (WGS) entry which is preliminary data.</text>
</comment>
<dbReference type="PROSITE" id="PS50144">
    <property type="entry name" value="MATH"/>
    <property type="match status" value="1"/>
</dbReference>
<feature type="region of interest" description="Disordered" evidence="1">
    <location>
        <begin position="67"/>
        <end position="99"/>
    </location>
</feature>
<protein>
    <recommendedName>
        <fullName evidence="2">MATH domain-containing protein</fullName>
    </recommendedName>
</protein>
<evidence type="ECO:0000313" key="4">
    <source>
        <dbReference type="EMBL" id="PKI37150.1"/>
    </source>
</evidence>
<dbReference type="Proteomes" id="UP000197138">
    <property type="component" value="Unassembled WGS sequence"/>
</dbReference>
<dbReference type="InterPro" id="IPR002083">
    <property type="entry name" value="MATH/TRAF_dom"/>
</dbReference>
<evidence type="ECO:0000256" key="1">
    <source>
        <dbReference type="SAM" id="MobiDB-lite"/>
    </source>
</evidence>
<dbReference type="EMBL" id="PGOL01004548">
    <property type="protein sequence ID" value="PKI37150.1"/>
    <property type="molecule type" value="Genomic_DNA"/>
</dbReference>
<dbReference type="Proteomes" id="UP000233551">
    <property type="component" value="Unassembled WGS sequence"/>
</dbReference>
<reference evidence="4 6" key="3">
    <citation type="submission" date="2017-11" db="EMBL/GenBank/DDBJ databases">
        <title>De-novo sequencing of pomegranate (Punica granatum L.) genome.</title>
        <authorList>
            <person name="Akparov Z."/>
            <person name="Amiraslanov A."/>
            <person name="Hajiyeva S."/>
            <person name="Abbasov M."/>
            <person name="Kaur K."/>
            <person name="Hamwieh A."/>
            <person name="Solovyev V."/>
            <person name="Salamov A."/>
            <person name="Braich B."/>
            <person name="Kosarev P."/>
            <person name="Mahmoud A."/>
            <person name="Hajiyev E."/>
            <person name="Babayeva S."/>
            <person name="Izzatullayeva V."/>
            <person name="Mammadov A."/>
            <person name="Mammadov A."/>
            <person name="Sharifova S."/>
            <person name="Ojaghi J."/>
            <person name="Eynullazada K."/>
            <person name="Bayramov B."/>
            <person name="Abdulazimova A."/>
            <person name="Shahmuradov I."/>
        </authorList>
    </citation>
    <scope>NUCLEOTIDE SEQUENCE [LARGE SCALE GENOMIC DNA]</scope>
    <source>
        <strain evidence="4">AG2017</strain>
        <strain evidence="6">cv. AG2017</strain>
        <tissue evidence="4">Leaf</tissue>
    </source>
</reference>
<proteinExistence type="predicted"/>
<gene>
    <name evidence="3" type="ORF">CDL15_Pgr015864</name>
    <name evidence="4" type="ORF">CRG98_042485</name>
</gene>
<evidence type="ECO:0000313" key="5">
    <source>
        <dbReference type="Proteomes" id="UP000197138"/>
    </source>
</evidence>
<accession>A0A218XPW0</accession>
<evidence type="ECO:0000259" key="2">
    <source>
        <dbReference type="PROSITE" id="PS50144"/>
    </source>
</evidence>